<dbReference type="InterPro" id="IPR010559">
    <property type="entry name" value="Sig_transdc_His_kin_internal"/>
</dbReference>
<evidence type="ECO:0000256" key="12">
    <source>
        <dbReference type="ARBA" id="ARBA00023012"/>
    </source>
</evidence>
<keyword evidence="8" id="KW-0547">Nucleotide-binding</keyword>
<dbReference type="Pfam" id="PF13185">
    <property type="entry name" value="GAF_2"/>
    <property type="match status" value="1"/>
</dbReference>
<accession>A0A4S4JWS4</accession>
<evidence type="ECO:0000313" key="16">
    <source>
        <dbReference type="EMBL" id="THG89668.1"/>
    </source>
</evidence>
<protein>
    <recommendedName>
        <fullName evidence="3">histidine kinase</fullName>
        <ecNumber evidence="3">2.7.13.3</ecNumber>
    </recommendedName>
</protein>
<dbReference type="GO" id="GO:0000155">
    <property type="term" value="F:phosphorelay sensor kinase activity"/>
    <property type="evidence" value="ECO:0007669"/>
    <property type="project" value="InterPro"/>
</dbReference>
<evidence type="ECO:0000256" key="8">
    <source>
        <dbReference type="ARBA" id="ARBA00022741"/>
    </source>
</evidence>
<sequence>MKLFELLLLMLERLGLIVMLAFIATRLRFFKDMIYSSQLTGKQQITAILFFSLFGIIGTYSGVTFRSESLELNRFLISLSDDEAIANFRVIGVTLAGLFGGYKVGIGAGLIAGGHRMLLGGFTGFACGVATILAGALSAYYSKKNPKVLSQPKIIFFLGAFAETVQMILIVLLARPTSQALDLVQTIGIPMIVANGLGCMLFLLIIRNVQKAEHKMGALQAQKSLRIAEQTLTFLKRGLNTESASEVCNILYKELNVAGVAMTNQKSILAHIGLANDHHIANIPIQTQITWEAIKRKEMVIANDKSIHCNQPDCPLGAAVIAPLTIRNEVVGTLKFYFHSEKEITPLETEMLAGLTNLLSSQLELAEADRSYQLAKEAEINALQAQISPHFLFNTLNTIISLIRMDPDKARKMLHNLSQFLRQNVSSTTTSLHSVEDELKHIQSYLSIEETRFEERFFISYHIDKHCLHTAIPPLTLQPIVENAVKHGFKDKEGHCHLTISIKEQNATVLLSVTDNGQGFDTEEMDWLGKKMAPSTSGTGIGLYNINKRLQMKFGSESALRIKSKINEGTTIYFTIPKMSKKETNDEPTTDSNTDRR</sequence>
<dbReference type="GO" id="GO:0005524">
    <property type="term" value="F:ATP binding"/>
    <property type="evidence" value="ECO:0007669"/>
    <property type="project" value="UniProtKB-KW"/>
</dbReference>
<evidence type="ECO:0000259" key="15">
    <source>
        <dbReference type="PROSITE" id="PS50109"/>
    </source>
</evidence>
<dbReference type="InterPro" id="IPR004358">
    <property type="entry name" value="Sig_transdc_His_kin-like_C"/>
</dbReference>
<gene>
    <name evidence="16" type="ORF">AJ85_15770</name>
</gene>
<feature type="transmembrane region" description="Helical" evidence="14">
    <location>
        <begin position="85"/>
        <end position="105"/>
    </location>
</feature>
<dbReference type="InterPro" id="IPR003018">
    <property type="entry name" value="GAF"/>
</dbReference>
<evidence type="ECO:0000256" key="11">
    <source>
        <dbReference type="ARBA" id="ARBA00022989"/>
    </source>
</evidence>
<feature type="transmembrane region" description="Helical" evidence="14">
    <location>
        <begin position="186"/>
        <end position="206"/>
    </location>
</feature>
<keyword evidence="11 14" id="KW-1133">Transmembrane helix</keyword>
<dbReference type="PANTHER" id="PTHR34220">
    <property type="entry name" value="SENSOR HISTIDINE KINASE YPDA"/>
    <property type="match status" value="1"/>
</dbReference>
<dbReference type="GO" id="GO:0071555">
    <property type="term" value="P:cell wall organization"/>
    <property type="evidence" value="ECO:0007669"/>
    <property type="project" value="InterPro"/>
</dbReference>
<dbReference type="Pfam" id="PF07694">
    <property type="entry name" value="5TM-5TMR_LYT"/>
    <property type="match status" value="1"/>
</dbReference>
<comment type="caution">
    <text evidence="16">The sequence shown here is derived from an EMBL/GenBank/DDBJ whole genome shotgun (WGS) entry which is preliminary data.</text>
</comment>
<evidence type="ECO:0000256" key="4">
    <source>
        <dbReference type="ARBA" id="ARBA00022475"/>
    </source>
</evidence>
<dbReference type="PRINTS" id="PR00344">
    <property type="entry name" value="BCTRLSENSOR"/>
</dbReference>
<dbReference type="Gene3D" id="3.30.450.40">
    <property type="match status" value="1"/>
</dbReference>
<dbReference type="GO" id="GO:0005886">
    <property type="term" value="C:plasma membrane"/>
    <property type="evidence" value="ECO:0007669"/>
    <property type="project" value="UniProtKB-SubCell"/>
</dbReference>
<keyword evidence="13 14" id="KW-0472">Membrane</keyword>
<keyword evidence="10" id="KW-0067">ATP-binding</keyword>
<dbReference type="PROSITE" id="PS50109">
    <property type="entry name" value="HIS_KIN"/>
    <property type="match status" value="1"/>
</dbReference>
<feature type="transmembrane region" description="Helical" evidence="14">
    <location>
        <begin position="117"/>
        <end position="142"/>
    </location>
</feature>
<evidence type="ECO:0000313" key="17">
    <source>
        <dbReference type="Proteomes" id="UP000297014"/>
    </source>
</evidence>
<keyword evidence="12" id="KW-0902">Two-component regulatory system</keyword>
<name>A0A4S4JWS4_ALKAL</name>
<reference evidence="16 17" key="1">
    <citation type="submission" date="2014-01" db="EMBL/GenBank/DDBJ databases">
        <title>Draft genome sequencing of Bacillus alcalophilus CGMCC 1.3604.</title>
        <authorList>
            <person name="Yang J."/>
            <person name="Diao L."/>
            <person name="Yang S."/>
        </authorList>
    </citation>
    <scope>NUCLEOTIDE SEQUENCE [LARGE SCALE GENOMIC DNA]</scope>
    <source>
        <strain evidence="16 17">CGMCC 1.3604</strain>
    </source>
</reference>
<dbReference type="RefSeq" id="WP_004427435.1">
    <property type="nucleotide sequence ID" value="NZ_ALPT02000002.1"/>
</dbReference>
<evidence type="ECO:0000256" key="13">
    <source>
        <dbReference type="ARBA" id="ARBA00023136"/>
    </source>
</evidence>
<dbReference type="InterPro" id="IPR036890">
    <property type="entry name" value="HATPase_C_sf"/>
</dbReference>
<evidence type="ECO:0000256" key="9">
    <source>
        <dbReference type="ARBA" id="ARBA00022777"/>
    </source>
</evidence>
<dbReference type="Proteomes" id="UP000297014">
    <property type="component" value="Unassembled WGS sequence"/>
</dbReference>
<keyword evidence="7 14" id="KW-0812">Transmembrane</keyword>
<keyword evidence="6" id="KW-0808">Transferase</keyword>
<evidence type="ECO:0000256" key="7">
    <source>
        <dbReference type="ARBA" id="ARBA00022692"/>
    </source>
</evidence>
<dbReference type="AlphaFoldDB" id="A0A4S4JWS4"/>
<evidence type="ECO:0000256" key="3">
    <source>
        <dbReference type="ARBA" id="ARBA00012438"/>
    </source>
</evidence>
<evidence type="ECO:0000256" key="5">
    <source>
        <dbReference type="ARBA" id="ARBA00022553"/>
    </source>
</evidence>
<dbReference type="Gene3D" id="3.30.565.10">
    <property type="entry name" value="Histidine kinase-like ATPase, C-terminal domain"/>
    <property type="match status" value="1"/>
</dbReference>
<keyword evidence="4" id="KW-1003">Cell membrane</keyword>
<dbReference type="PANTHER" id="PTHR34220:SF7">
    <property type="entry name" value="SENSOR HISTIDINE KINASE YPDA"/>
    <property type="match status" value="1"/>
</dbReference>
<feature type="domain" description="Histidine kinase" evidence="15">
    <location>
        <begin position="477"/>
        <end position="580"/>
    </location>
</feature>
<dbReference type="SMART" id="SM00387">
    <property type="entry name" value="HATPase_c"/>
    <property type="match status" value="1"/>
</dbReference>
<dbReference type="InterPro" id="IPR005467">
    <property type="entry name" value="His_kinase_dom"/>
</dbReference>
<evidence type="ECO:0000256" key="1">
    <source>
        <dbReference type="ARBA" id="ARBA00000085"/>
    </source>
</evidence>
<dbReference type="SUPFAM" id="SSF55781">
    <property type="entry name" value="GAF domain-like"/>
    <property type="match status" value="1"/>
</dbReference>
<dbReference type="SUPFAM" id="SSF55874">
    <property type="entry name" value="ATPase domain of HSP90 chaperone/DNA topoisomerase II/histidine kinase"/>
    <property type="match status" value="1"/>
</dbReference>
<comment type="catalytic activity">
    <reaction evidence="1">
        <text>ATP + protein L-histidine = ADP + protein N-phospho-L-histidine.</text>
        <dbReference type="EC" id="2.7.13.3"/>
    </reaction>
</comment>
<dbReference type="EC" id="2.7.13.3" evidence="3"/>
<dbReference type="InterPro" id="IPR003594">
    <property type="entry name" value="HATPase_dom"/>
</dbReference>
<dbReference type="InterPro" id="IPR011620">
    <property type="entry name" value="Sig_transdc_His_kinase_LytS_TM"/>
</dbReference>
<evidence type="ECO:0000256" key="6">
    <source>
        <dbReference type="ARBA" id="ARBA00022679"/>
    </source>
</evidence>
<dbReference type="Pfam" id="PF02518">
    <property type="entry name" value="HATPase_c"/>
    <property type="match status" value="1"/>
</dbReference>
<evidence type="ECO:0000256" key="14">
    <source>
        <dbReference type="SAM" id="Phobius"/>
    </source>
</evidence>
<dbReference type="InterPro" id="IPR050640">
    <property type="entry name" value="Bact_2-comp_sensor_kinase"/>
</dbReference>
<dbReference type="Pfam" id="PF06580">
    <property type="entry name" value="His_kinase"/>
    <property type="match status" value="1"/>
</dbReference>
<feature type="transmembrane region" description="Helical" evidence="14">
    <location>
        <begin position="154"/>
        <end position="174"/>
    </location>
</feature>
<organism evidence="16 17">
    <name type="scientific">Alkalihalobacillus alcalophilus ATCC 27647 = CGMCC 1.3604</name>
    <dbReference type="NCBI Taxonomy" id="1218173"/>
    <lineage>
        <taxon>Bacteria</taxon>
        <taxon>Bacillati</taxon>
        <taxon>Bacillota</taxon>
        <taxon>Bacilli</taxon>
        <taxon>Bacillales</taxon>
        <taxon>Bacillaceae</taxon>
        <taxon>Alkalihalobacillus</taxon>
    </lineage>
</organism>
<evidence type="ECO:0000256" key="2">
    <source>
        <dbReference type="ARBA" id="ARBA00004651"/>
    </source>
</evidence>
<keyword evidence="5" id="KW-0597">Phosphoprotein</keyword>
<feature type="transmembrane region" description="Helical" evidence="14">
    <location>
        <begin position="45"/>
        <end position="65"/>
    </location>
</feature>
<comment type="subcellular location">
    <subcellularLocation>
        <location evidence="2">Cell membrane</location>
        <topology evidence="2">Multi-pass membrane protein</topology>
    </subcellularLocation>
</comment>
<keyword evidence="9 16" id="KW-0418">Kinase</keyword>
<feature type="transmembrane region" description="Helical" evidence="14">
    <location>
        <begin position="6"/>
        <end position="24"/>
    </location>
</feature>
<dbReference type="EMBL" id="JALP01000204">
    <property type="protein sequence ID" value="THG89668.1"/>
    <property type="molecule type" value="Genomic_DNA"/>
</dbReference>
<proteinExistence type="predicted"/>
<evidence type="ECO:0000256" key="10">
    <source>
        <dbReference type="ARBA" id="ARBA00022840"/>
    </source>
</evidence>
<dbReference type="InterPro" id="IPR029016">
    <property type="entry name" value="GAF-like_dom_sf"/>
</dbReference>